<dbReference type="EMBL" id="JADMLG010000002">
    <property type="protein sequence ID" value="MBH0776135.1"/>
    <property type="molecule type" value="Genomic_DNA"/>
</dbReference>
<keyword evidence="2" id="KW-1185">Reference proteome</keyword>
<accession>A0A931MZH1</accession>
<organism evidence="1 2">
    <name type="scientific">Nocardia bovistercoris</name>
    <dbReference type="NCBI Taxonomy" id="2785916"/>
    <lineage>
        <taxon>Bacteria</taxon>
        <taxon>Bacillati</taxon>
        <taxon>Actinomycetota</taxon>
        <taxon>Actinomycetes</taxon>
        <taxon>Mycobacteriales</taxon>
        <taxon>Nocardiaceae</taxon>
        <taxon>Nocardia</taxon>
    </lineage>
</organism>
<evidence type="ECO:0000313" key="2">
    <source>
        <dbReference type="Proteomes" id="UP000655751"/>
    </source>
</evidence>
<dbReference type="AlphaFoldDB" id="A0A931MZH1"/>
<name>A0A931MZH1_9NOCA</name>
<proteinExistence type="predicted"/>
<evidence type="ECO:0000313" key="1">
    <source>
        <dbReference type="EMBL" id="MBH0776135.1"/>
    </source>
</evidence>
<dbReference type="Proteomes" id="UP000655751">
    <property type="component" value="Unassembled WGS sequence"/>
</dbReference>
<dbReference type="RefSeq" id="WP_196148405.1">
    <property type="nucleotide sequence ID" value="NZ_JADMLG010000002.1"/>
</dbReference>
<reference evidence="1" key="1">
    <citation type="submission" date="2020-11" db="EMBL/GenBank/DDBJ databases">
        <title>Nocardia NEAU-351.nov., a novel actinomycete isolated from the cow dung.</title>
        <authorList>
            <person name="Zhang X."/>
        </authorList>
    </citation>
    <scope>NUCLEOTIDE SEQUENCE</scope>
    <source>
        <strain evidence="1">NEAU-351</strain>
    </source>
</reference>
<gene>
    <name evidence="1" type="ORF">IT779_07545</name>
</gene>
<comment type="caution">
    <text evidence="1">The sequence shown here is derived from an EMBL/GenBank/DDBJ whole genome shotgun (WGS) entry which is preliminary data.</text>
</comment>
<sequence length="107" mass="11460">MGDICVDPDGARQAGAAISANTADSRARVETQFDEAAPAAQANEGWKTGPALVDFAYIRKRDILSCLDELDSIGQKIIETITVRVRVDQSYATSLDRVGKAVDAMSE</sequence>
<protein>
    <submittedName>
        <fullName evidence="1">Uncharacterized protein</fullName>
    </submittedName>
</protein>